<dbReference type="Gene3D" id="3.60.15.10">
    <property type="entry name" value="Ribonuclease Z/Hydroxyacylglutathione hydrolase-like"/>
    <property type="match status" value="1"/>
</dbReference>
<dbReference type="AlphaFoldDB" id="A0A420VCC1"/>
<evidence type="ECO:0000313" key="1">
    <source>
        <dbReference type="EMBL" id="RKO61277.1"/>
    </source>
</evidence>
<protein>
    <submittedName>
        <fullName evidence="1">Uncharacterized protein</fullName>
    </submittedName>
</protein>
<comment type="caution">
    <text evidence="1">The sequence shown here is derived from an EMBL/GenBank/DDBJ whole genome shotgun (WGS) entry which is preliminary data.</text>
</comment>
<proteinExistence type="predicted"/>
<gene>
    <name evidence="1" type="ORF">Cdeb_01592</name>
</gene>
<dbReference type="EMBL" id="AZRV01000045">
    <property type="protein sequence ID" value="RKO61277.1"/>
    <property type="molecule type" value="Genomic_DNA"/>
</dbReference>
<name>A0A420VCC1_9BACI</name>
<dbReference type="InterPro" id="IPR036866">
    <property type="entry name" value="RibonucZ/Hydroxyglut_hydro"/>
</dbReference>
<evidence type="ECO:0000313" key="2">
    <source>
        <dbReference type="Proteomes" id="UP000286235"/>
    </source>
</evidence>
<organism evidence="1 2">
    <name type="scientific">Caldibacillus debilis GB1</name>
    <dbReference type="NCBI Taxonomy" id="1339248"/>
    <lineage>
        <taxon>Bacteria</taxon>
        <taxon>Bacillati</taxon>
        <taxon>Bacillota</taxon>
        <taxon>Bacilli</taxon>
        <taxon>Bacillales</taxon>
        <taxon>Bacillaceae</taxon>
        <taxon>Caldibacillus</taxon>
    </lineage>
</organism>
<keyword evidence="2" id="KW-1185">Reference proteome</keyword>
<sequence>MSKPKLYVLDTGTMKMDKNYLIAMHNPASIDNPNPPGEFIEFPVYAVLIDHPEGKILFDTGCNPEGMGKNGRWPEKVQKLFPAFQDESCYLINRAGTIEGQSERH</sequence>
<dbReference type="Proteomes" id="UP000286235">
    <property type="component" value="Unassembled WGS sequence"/>
</dbReference>
<reference evidence="1 2" key="1">
    <citation type="submission" date="2013-12" db="EMBL/GenBank/DDBJ databases">
        <title>Genome and proteome characterization of Caldibacillus debilis GB1 derived from a cellulolytic aero-tolerant co-culture.</title>
        <authorList>
            <person name="Wushke S.T."/>
            <person name="Zhang X."/>
            <person name="Fristensky B."/>
            <person name="Wilkins J.A."/>
            <person name="Levin D.B."/>
            <person name="Sparling R."/>
        </authorList>
    </citation>
    <scope>NUCLEOTIDE SEQUENCE [LARGE SCALE GENOMIC DNA]</scope>
    <source>
        <strain evidence="1 2">GB1</strain>
    </source>
</reference>
<dbReference type="SUPFAM" id="SSF56281">
    <property type="entry name" value="Metallo-hydrolase/oxidoreductase"/>
    <property type="match status" value="1"/>
</dbReference>
<accession>A0A420VCC1</accession>